<gene>
    <name evidence="1" type="ORF">L1049_023395</name>
</gene>
<dbReference type="AlphaFoldDB" id="A0AAP0RT98"/>
<name>A0AAP0RT98_LIQFO</name>
<organism evidence="1 2">
    <name type="scientific">Liquidambar formosana</name>
    <name type="common">Formosan gum</name>
    <dbReference type="NCBI Taxonomy" id="63359"/>
    <lineage>
        <taxon>Eukaryota</taxon>
        <taxon>Viridiplantae</taxon>
        <taxon>Streptophyta</taxon>
        <taxon>Embryophyta</taxon>
        <taxon>Tracheophyta</taxon>
        <taxon>Spermatophyta</taxon>
        <taxon>Magnoliopsida</taxon>
        <taxon>eudicotyledons</taxon>
        <taxon>Gunneridae</taxon>
        <taxon>Pentapetalae</taxon>
        <taxon>Saxifragales</taxon>
        <taxon>Altingiaceae</taxon>
        <taxon>Liquidambar</taxon>
    </lineage>
</organism>
<keyword evidence="2" id="KW-1185">Reference proteome</keyword>
<dbReference type="Proteomes" id="UP001415857">
    <property type="component" value="Unassembled WGS sequence"/>
</dbReference>
<proteinExistence type="predicted"/>
<sequence>MDASAVVSLMQSAMMEAHPLSSMIYDCKCLMERFEEIMEKKRRGMSSKNSSKPYLKRETGMVPLCLYTKIFGVDLQRSRALFPFNVISKHMTLI</sequence>
<comment type="caution">
    <text evidence="1">The sequence shown here is derived from an EMBL/GenBank/DDBJ whole genome shotgun (WGS) entry which is preliminary data.</text>
</comment>
<dbReference type="EMBL" id="JBBPBK010000005">
    <property type="protein sequence ID" value="KAK9284226.1"/>
    <property type="molecule type" value="Genomic_DNA"/>
</dbReference>
<accession>A0AAP0RT98</accession>
<protein>
    <submittedName>
        <fullName evidence="1">Uncharacterized protein</fullName>
    </submittedName>
</protein>
<evidence type="ECO:0000313" key="2">
    <source>
        <dbReference type="Proteomes" id="UP001415857"/>
    </source>
</evidence>
<evidence type="ECO:0000313" key="1">
    <source>
        <dbReference type="EMBL" id="KAK9284226.1"/>
    </source>
</evidence>
<reference evidence="1 2" key="1">
    <citation type="journal article" date="2024" name="Plant J.">
        <title>Genome sequences and population genomics reveal climatic adaptation and genomic divergence between two closely related sweetgum species.</title>
        <authorList>
            <person name="Xu W.Q."/>
            <person name="Ren C.Q."/>
            <person name="Zhang X.Y."/>
            <person name="Comes H.P."/>
            <person name="Liu X.H."/>
            <person name="Li Y.G."/>
            <person name="Kettle C.J."/>
            <person name="Jalonen R."/>
            <person name="Gaisberger H."/>
            <person name="Ma Y.Z."/>
            <person name="Qiu Y.X."/>
        </authorList>
    </citation>
    <scope>NUCLEOTIDE SEQUENCE [LARGE SCALE GENOMIC DNA]</scope>
    <source>
        <strain evidence="1">Hangzhou</strain>
    </source>
</reference>